<feature type="region of interest" description="Disordered" evidence="1">
    <location>
        <begin position="182"/>
        <end position="221"/>
    </location>
</feature>
<dbReference type="AlphaFoldDB" id="A0AAN6XAF6"/>
<organism evidence="2 3">
    <name type="scientific">Triangularia verruculosa</name>
    <dbReference type="NCBI Taxonomy" id="2587418"/>
    <lineage>
        <taxon>Eukaryota</taxon>
        <taxon>Fungi</taxon>
        <taxon>Dikarya</taxon>
        <taxon>Ascomycota</taxon>
        <taxon>Pezizomycotina</taxon>
        <taxon>Sordariomycetes</taxon>
        <taxon>Sordariomycetidae</taxon>
        <taxon>Sordariales</taxon>
        <taxon>Podosporaceae</taxon>
        <taxon>Triangularia</taxon>
    </lineage>
</organism>
<protein>
    <submittedName>
        <fullName evidence="2">Uncharacterized protein</fullName>
    </submittedName>
</protein>
<evidence type="ECO:0000313" key="3">
    <source>
        <dbReference type="Proteomes" id="UP001303160"/>
    </source>
</evidence>
<dbReference type="Proteomes" id="UP001303160">
    <property type="component" value="Unassembled WGS sequence"/>
</dbReference>
<keyword evidence="3" id="KW-1185">Reference proteome</keyword>
<comment type="caution">
    <text evidence="2">The sequence shown here is derived from an EMBL/GenBank/DDBJ whole genome shotgun (WGS) entry which is preliminary data.</text>
</comment>
<feature type="compositionally biased region" description="Basic and acidic residues" evidence="1">
    <location>
        <begin position="182"/>
        <end position="204"/>
    </location>
</feature>
<name>A0AAN6XAF6_9PEZI</name>
<feature type="compositionally biased region" description="Pro residues" evidence="1">
    <location>
        <begin position="99"/>
        <end position="111"/>
    </location>
</feature>
<accession>A0AAN6XAF6</accession>
<proteinExistence type="predicted"/>
<reference evidence="2" key="2">
    <citation type="submission" date="2023-05" db="EMBL/GenBank/DDBJ databases">
        <authorList>
            <consortium name="Lawrence Berkeley National Laboratory"/>
            <person name="Steindorff A."/>
            <person name="Hensen N."/>
            <person name="Bonometti L."/>
            <person name="Westerberg I."/>
            <person name="Brannstrom I.O."/>
            <person name="Guillou S."/>
            <person name="Cros-Aarteil S."/>
            <person name="Calhoun S."/>
            <person name="Haridas S."/>
            <person name="Kuo A."/>
            <person name="Mondo S."/>
            <person name="Pangilinan J."/>
            <person name="Riley R."/>
            <person name="Labutti K."/>
            <person name="Andreopoulos B."/>
            <person name="Lipzen A."/>
            <person name="Chen C."/>
            <person name="Yanf M."/>
            <person name="Daum C."/>
            <person name="Ng V."/>
            <person name="Clum A."/>
            <person name="Ohm R."/>
            <person name="Martin F."/>
            <person name="Silar P."/>
            <person name="Natvig D."/>
            <person name="Lalanne C."/>
            <person name="Gautier V."/>
            <person name="Ament-Velasquez S.L."/>
            <person name="Kruys A."/>
            <person name="Hutchinson M.I."/>
            <person name="Powell A.J."/>
            <person name="Barry K."/>
            <person name="Miller A.N."/>
            <person name="Grigoriev I.V."/>
            <person name="Debuchy R."/>
            <person name="Gladieux P."/>
            <person name="Thoren M.H."/>
            <person name="Johannesson H."/>
        </authorList>
    </citation>
    <scope>NUCLEOTIDE SEQUENCE</scope>
    <source>
        <strain evidence="2">CBS 315.58</strain>
    </source>
</reference>
<feature type="region of interest" description="Disordered" evidence="1">
    <location>
        <begin position="82"/>
        <end position="116"/>
    </location>
</feature>
<reference evidence="2" key="1">
    <citation type="journal article" date="2023" name="Mol. Phylogenet. Evol.">
        <title>Genome-scale phylogeny and comparative genomics of the fungal order Sordariales.</title>
        <authorList>
            <person name="Hensen N."/>
            <person name="Bonometti L."/>
            <person name="Westerberg I."/>
            <person name="Brannstrom I.O."/>
            <person name="Guillou S."/>
            <person name="Cros-Aarteil S."/>
            <person name="Calhoun S."/>
            <person name="Haridas S."/>
            <person name="Kuo A."/>
            <person name="Mondo S."/>
            <person name="Pangilinan J."/>
            <person name="Riley R."/>
            <person name="LaButti K."/>
            <person name="Andreopoulos B."/>
            <person name="Lipzen A."/>
            <person name="Chen C."/>
            <person name="Yan M."/>
            <person name="Daum C."/>
            <person name="Ng V."/>
            <person name="Clum A."/>
            <person name="Steindorff A."/>
            <person name="Ohm R.A."/>
            <person name="Martin F."/>
            <person name="Silar P."/>
            <person name="Natvig D.O."/>
            <person name="Lalanne C."/>
            <person name="Gautier V."/>
            <person name="Ament-Velasquez S.L."/>
            <person name="Kruys A."/>
            <person name="Hutchinson M.I."/>
            <person name="Powell A.J."/>
            <person name="Barry K."/>
            <person name="Miller A.N."/>
            <person name="Grigoriev I.V."/>
            <person name="Debuchy R."/>
            <person name="Gladieux P."/>
            <person name="Hiltunen Thoren M."/>
            <person name="Johannesson H."/>
        </authorList>
    </citation>
    <scope>NUCLEOTIDE SEQUENCE</scope>
    <source>
        <strain evidence="2">CBS 315.58</strain>
    </source>
</reference>
<sequence length="221" mass="24330">MSPTSTSRNALSAIRPIISRRAVPATGTRPLSQLTMGFEENQKWKEWRFKQLLGGDSPHDTIFDLKVYTPINKSEIWNIDYSDTPKQTPTTPPLSASPLPRPVPTTLPPHPRVTIRRLPGISTDSKYLKSQTARGSSTSQRAAFSTTSQYISLETVKSLDKGGRVDSQTARVQNSVRERVVAQDGNVEKQSGKSKENNQADDKTLPIPRSLPDFLGGGGLF</sequence>
<evidence type="ECO:0000313" key="2">
    <source>
        <dbReference type="EMBL" id="KAK4196965.1"/>
    </source>
</evidence>
<dbReference type="EMBL" id="MU863973">
    <property type="protein sequence ID" value="KAK4196965.1"/>
    <property type="molecule type" value="Genomic_DNA"/>
</dbReference>
<evidence type="ECO:0000256" key="1">
    <source>
        <dbReference type="SAM" id="MobiDB-lite"/>
    </source>
</evidence>
<gene>
    <name evidence="2" type="ORF">QBC40DRAFT_109524</name>
</gene>